<reference evidence="2" key="2">
    <citation type="submission" date="2023-05" db="EMBL/GenBank/DDBJ databases">
        <authorList>
            <consortium name="Lawrence Berkeley National Laboratory"/>
            <person name="Steindorff A."/>
            <person name="Hensen N."/>
            <person name="Bonometti L."/>
            <person name="Westerberg I."/>
            <person name="Brannstrom I.O."/>
            <person name="Guillou S."/>
            <person name="Cros-Aarteil S."/>
            <person name="Calhoun S."/>
            <person name="Haridas S."/>
            <person name="Kuo A."/>
            <person name="Mondo S."/>
            <person name="Pangilinan J."/>
            <person name="Riley R."/>
            <person name="Labutti K."/>
            <person name="Andreopoulos B."/>
            <person name="Lipzen A."/>
            <person name="Chen C."/>
            <person name="Yanf M."/>
            <person name="Daum C."/>
            <person name="Ng V."/>
            <person name="Clum A."/>
            <person name="Ohm R."/>
            <person name="Martin F."/>
            <person name="Silar P."/>
            <person name="Natvig D."/>
            <person name="Lalanne C."/>
            <person name="Gautier V."/>
            <person name="Ament-Velasquez S.L."/>
            <person name="Kruys A."/>
            <person name="Hutchinson M.I."/>
            <person name="Powell A.J."/>
            <person name="Barry K."/>
            <person name="Miller A.N."/>
            <person name="Grigoriev I.V."/>
            <person name="Debuchy R."/>
            <person name="Gladieux P."/>
            <person name="Thoren M.H."/>
            <person name="Johannesson H."/>
        </authorList>
    </citation>
    <scope>NUCLEOTIDE SEQUENCE</scope>
    <source>
        <strain evidence="2">CBS 508.74</strain>
    </source>
</reference>
<gene>
    <name evidence="2" type="ORF">N656DRAFT_472360</name>
</gene>
<keyword evidence="3" id="KW-1185">Reference proteome</keyword>
<evidence type="ECO:0000313" key="2">
    <source>
        <dbReference type="EMBL" id="KAK4107732.1"/>
    </source>
</evidence>
<name>A0AAN6QCK1_9PEZI</name>
<sequence length="347" mass="38407">MLACLRSATGHEQCEYRACPIGKAKHLRKSESRVSKVDAGFIRAQFKKVLKWSQSFNMSSNLDMIDCPHNNTECILQAVVALLNEVRDKNAEFNWDPLSFVFTAVTGVVAACSAGIAILQAFFAAGPGRLEASRYAIGPWAKFTKRSFDWQEWRFRSVAQTPVIVVSSPDGFEAEHKYSITESSEYQPAGWNALLSRLSLDKPELWAKKPLSADHLPQELPAVPAYGNIAAVITLAIAQAGGNCKLVPDQDSEFLMVREDTFQLRLRKHAVLGTVATFETYPSPRITFNSRVGGGFSQVDGNLHFLIRYSLGYVPLDFKGPDWMLLVEPEDCAPGAFMFPGASMIAY</sequence>
<dbReference type="RefSeq" id="XP_064665302.1">
    <property type="nucleotide sequence ID" value="XM_064809765.1"/>
</dbReference>
<keyword evidence="1" id="KW-0812">Transmembrane</keyword>
<dbReference type="EMBL" id="MU853370">
    <property type="protein sequence ID" value="KAK4107732.1"/>
    <property type="molecule type" value="Genomic_DNA"/>
</dbReference>
<dbReference type="AlphaFoldDB" id="A0AAN6QCK1"/>
<keyword evidence="1" id="KW-0472">Membrane</keyword>
<evidence type="ECO:0000313" key="3">
    <source>
        <dbReference type="Proteomes" id="UP001302812"/>
    </source>
</evidence>
<protein>
    <submittedName>
        <fullName evidence="2">Uncharacterized protein</fullName>
    </submittedName>
</protein>
<proteinExistence type="predicted"/>
<organism evidence="2 3">
    <name type="scientific">Canariomyces notabilis</name>
    <dbReference type="NCBI Taxonomy" id="2074819"/>
    <lineage>
        <taxon>Eukaryota</taxon>
        <taxon>Fungi</taxon>
        <taxon>Dikarya</taxon>
        <taxon>Ascomycota</taxon>
        <taxon>Pezizomycotina</taxon>
        <taxon>Sordariomycetes</taxon>
        <taxon>Sordariomycetidae</taxon>
        <taxon>Sordariales</taxon>
        <taxon>Chaetomiaceae</taxon>
        <taxon>Canariomyces</taxon>
    </lineage>
</organism>
<comment type="caution">
    <text evidence="2">The sequence shown here is derived from an EMBL/GenBank/DDBJ whole genome shotgun (WGS) entry which is preliminary data.</text>
</comment>
<evidence type="ECO:0000256" key="1">
    <source>
        <dbReference type="SAM" id="Phobius"/>
    </source>
</evidence>
<keyword evidence="1" id="KW-1133">Transmembrane helix</keyword>
<reference evidence="2" key="1">
    <citation type="journal article" date="2023" name="Mol. Phylogenet. Evol.">
        <title>Genome-scale phylogeny and comparative genomics of the fungal order Sordariales.</title>
        <authorList>
            <person name="Hensen N."/>
            <person name="Bonometti L."/>
            <person name="Westerberg I."/>
            <person name="Brannstrom I.O."/>
            <person name="Guillou S."/>
            <person name="Cros-Aarteil S."/>
            <person name="Calhoun S."/>
            <person name="Haridas S."/>
            <person name="Kuo A."/>
            <person name="Mondo S."/>
            <person name="Pangilinan J."/>
            <person name="Riley R."/>
            <person name="LaButti K."/>
            <person name="Andreopoulos B."/>
            <person name="Lipzen A."/>
            <person name="Chen C."/>
            <person name="Yan M."/>
            <person name="Daum C."/>
            <person name="Ng V."/>
            <person name="Clum A."/>
            <person name="Steindorff A."/>
            <person name="Ohm R.A."/>
            <person name="Martin F."/>
            <person name="Silar P."/>
            <person name="Natvig D.O."/>
            <person name="Lalanne C."/>
            <person name="Gautier V."/>
            <person name="Ament-Velasquez S.L."/>
            <person name="Kruys A."/>
            <person name="Hutchinson M.I."/>
            <person name="Powell A.J."/>
            <person name="Barry K."/>
            <person name="Miller A.N."/>
            <person name="Grigoriev I.V."/>
            <person name="Debuchy R."/>
            <person name="Gladieux P."/>
            <person name="Hiltunen Thoren M."/>
            <person name="Johannesson H."/>
        </authorList>
    </citation>
    <scope>NUCLEOTIDE SEQUENCE</scope>
    <source>
        <strain evidence="2">CBS 508.74</strain>
    </source>
</reference>
<accession>A0AAN6QCK1</accession>
<feature type="transmembrane region" description="Helical" evidence="1">
    <location>
        <begin position="100"/>
        <end position="125"/>
    </location>
</feature>
<dbReference type="Proteomes" id="UP001302812">
    <property type="component" value="Unassembled WGS sequence"/>
</dbReference>
<dbReference type="GeneID" id="89933889"/>